<dbReference type="EMBL" id="JBHFEH010000012">
    <property type="protein sequence ID" value="KAL2055092.1"/>
    <property type="molecule type" value="Genomic_DNA"/>
</dbReference>
<proteinExistence type="predicted"/>
<gene>
    <name evidence="1" type="ORF">ABVK25_004430</name>
</gene>
<dbReference type="Proteomes" id="UP001590951">
    <property type="component" value="Unassembled WGS sequence"/>
</dbReference>
<keyword evidence="2" id="KW-1185">Reference proteome</keyword>
<name>A0ABR4BB57_9LECA</name>
<evidence type="ECO:0000313" key="1">
    <source>
        <dbReference type="EMBL" id="KAL2055092.1"/>
    </source>
</evidence>
<protein>
    <submittedName>
        <fullName evidence="1">Uncharacterized protein</fullName>
    </submittedName>
</protein>
<reference evidence="1 2" key="1">
    <citation type="submission" date="2024-09" db="EMBL/GenBank/DDBJ databases">
        <title>Rethinking Asexuality: The Enigmatic Case of Functional Sexual Genes in Lepraria (Stereocaulaceae).</title>
        <authorList>
            <person name="Doellman M."/>
            <person name="Sun Y."/>
            <person name="Barcenas-Pena A."/>
            <person name="Lumbsch H.T."/>
            <person name="Grewe F."/>
        </authorList>
    </citation>
    <scope>NUCLEOTIDE SEQUENCE [LARGE SCALE GENOMIC DNA]</scope>
    <source>
        <strain evidence="1 2">Grewe 0041</strain>
    </source>
</reference>
<evidence type="ECO:0000313" key="2">
    <source>
        <dbReference type="Proteomes" id="UP001590951"/>
    </source>
</evidence>
<comment type="caution">
    <text evidence="1">The sequence shown here is derived from an EMBL/GenBank/DDBJ whole genome shotgun (WGS) entry which is preliminary data.</text>
</comment>
<organism evidence="1 2">
    <name type="scientific">Lepraria finkii</name>
    <dbReference type="NCBI Taxonomy" id="1340010"/>
    <lineage>
        <taxon>Eukaryota</taxon>
        <taxon>Fungi</taxon>
        <taxon>Dikarya</taxon>
        <taxon>Ascomycota</taxon>
        <taxon>Pezizomycotina</taxon>
        <taxon>Lecanoromycetes</taxon>
        <taxon>OSLEUM clade</taxon>
        <taxon>Lecanoromycetidae</taxon>
        <taxon>Lecanorales</taxon>
        <taxon>Lecanorineae</taxon>
        <taxon>Stereocaulaceae</taxon>
        <taxon>Lepraria</taxon>
    </lineage>
</organism>
<sequence length="107" mass="12063">MSPGVAQHHFFQETHWTELPLAKGQEQPYAATFELMRNARGPEYRCCVTNHSVLEVLDSLILSSVTLHRLQNPAPIFARVRKCKLRSSTTQRHSTHFPAGSLGVQLP</sequence>
<accession>A0ABR4BB57</accession>